<evidence type="ECO:0000256" key="3">
    <source>
        <dbReference type="ARBA" id="ARBA00004922"/>
    </source>
</evidence>
<evidence type="ECO:0000259" key="11">
    <source>
        <dbReference type="Pfam" id="PF18400"/>
    </source>
</evidence>
<evidence type="ECO:0000259" key="12">
    <source>
        <dbReference type="Pfam" id="PF18401"/>
    </source>
</evidence>
<reference evidence="16 17" key="1">
    <citation type="submission" date="2024-02" db="EMBL/GenBank/DDBJ databases">
        <title>Discinaceae phylogenomics.</title>
        <authorList>
            <person name="Dirks A.C."/>
            <person name="James T.Y."/>
        </authorList>
    </citation>
    <scope>NUCLEOTIDE SEQUENCE [LARGE SCALE GENOMIC DNA]</scope>
    <source>
        <strain evidence="16 17">ACD0624</strain>
    </source>
</reference>
<evidence type="ECO:0000256" key="4">
    <source>
        <dbReference type="ARBA" id="ARBA00006351"/>
    </source>
</evidence>
<evidence type="ECO:0000256" key="7">
    <source>
        <dbReference type="ARBA" id="ARBA00022824"/>
    </source>
</evidence>
<protein>
    <submittedName>
        <fullName evidence="16">Killer toxin resistant protein</fullName>
    </submittedName>
</protein>
<dbReference type="Pfam" id="PF18404">
    <property type="entry name" value="Glyco_transf_24"/>
    <property type="match status" value="1"/>
</dbReference>
<keyword evidence="17" id="KW-1185">Reference proteome</keyword>
<keyword evidence="7" id="KW-0256">Endoplasmic reticulum</keyword>
<gene>
    <name evidence="16" type="primary">KRE5</name>
    <name evidence="16" type="ORF">Q9L58_003225</name>
</gene>
<feature type="domain" description="UDP-glucose:glycoprotein glucosyltransferase thioredoxin-like" evidence="14">
    <location>
        <begin position="674"/>
        <end position="885"/>
    </location>
</feature>
<evidence type="ECO:0000259" key="14">
    <source>
        <dbReference type="Pfam" id="PF18403"/>
    </source>
</evidence>
<feature type="chain" id="PRO_5045366431" evidence="10">
    <location>
        <begin position="27"/>
        <end position="1530"/>
    </location>
</feature>
<dbReference type="CDD" id="cd06432">
    <property type="entry name" value="GT8_HUGT1_C_like"/>
    <property type="match status" value="1"/>
</dbReference>
<comment type="pathway">
    <text evidence="3">Protein modification; protein glycosylation.</text>
</comment>
<dbReference type="InterPro" id="IPR029044">
    <property type="entry name" value="Nucleotide-diphossugar_trans"/>
</dbReference>
<evidence type="ECO:0000256" key="6">
    <source>
        <dbReference type="ARBA" id="ARBA00022729"/>
    </source>
</evidence>
<evidence type="ECO:0000313" key="16">
    <source>
        <dbReference type="EMBL" id="KAL0637835.1"/>
    </source>
</evidence>
<organism evidence="16 17">
    <name type="scientific">Discina gigas</name>
    <dbReference type="NCBI Taxonomy" id="1032678"/>
    <lineage>
        <taxon>Eukaryota</taxon>
        <taxon>Fungi</taxon>
        <taxon>Dikarya</taxon>
        <taxon>Ascomycota</taxon>
        <taxon>Pezizomycotina</taxon>
        <taxon>Pezizomycetes</taxon>
        <taxon>Pezizales</taxon>
        <taxon>Discinaceae</taxon>
        <taxon>Discina</taxon>
    </lineage>
</organism>
<dbReference type="InterPro" id="IPR040693">
    <property type="entry name" value="UGGT_TRXL_1"/>
</dbReference>
<name>A0ABR3GPI0_9PEZI</name>
<evidence type="ECO:0000259" key="13">
    <source>
        <dbReference type="Pfam" id="PF18402"/>
    </source>
</evidence>
<feature type="signal peptide" evidence="10">
    <location>
        <begin position="1"/>
        <end position="26"/>
    </location>
</feature>
<dbReference type="InterPro" id="IPR040692">
    <property type="entry name" value="UGGT_TRXL_3"/>
</dbReference>
<dbReference type="InterPro" id="IPR040694">
    <property type="entry name" value="UGGT_TRXL_2"/>
</dbReference>
<feature type="domain" description="UGGT thioredoxin-like" evidence="11">
    <location>
        <begin position="41"/>
        <end position="229"/>
    </location>
</feature>
<evidence type="ECO:0000256" key="5">
    <source>
        <dbReference type="ARBA" id="ARBA00022679"/>
    </source>
</evidence>
<dbReference type="EMBL" id="JBBBZM010000030">
    <property type="protein sequence ID" value="KAL0637835.1"/>
    <property type="molecule type" value="Genomic_DNA"/>
</dbReference>
<sequence>MRLTDLRRSVPAGLLLLTPLFRLAACSPAVNVGLKASWNGAPFLLELLETAADENPTSYYPLLDRIASGEFRNASTDAALYTSFLHAVREEGFLATPEELASFNLALSIHAASPRIEAHYHYYENMLEPRMGKRYSPECAVWLQWAHKQVCQTTGDYRDMMLGWERYPNERRKLQFDRVVEPAREDIPAAILWADIRSPEFKAHHDILREYAAAGHISYRVRHRPALTREDRPVMLSGYGVELALKKTDYIVMDDRDVASESEAATKKTAVEAAEALDDDESQDITPLQQKDITFLGTKAASFVMASSDPLSTLLKLTQDFPKHSNRVAASEINMAITEELRHNWELFSAAGQNTIWINGFQVEESQVNAFALLEHLRGERKNIRKLMELGLTSREAVELLSHQIIADSQQAELPQRFDYRDAVEGGGVIMWLNDLEKDMRYRDWSPSVSTLLRRIYPGQLHPLRKNVHHLTIPVDFGSYDDLVLVTDQLRIFIERKIGIRFGLVPLTKNPGSVAQAKVFYHLNDSYGLGTALKYLDALLTTKVLTRPSSKALSTALEDATLHQGKSALTLDEVLTSTSIEEWTAKAKRWGTRLAVNSPIPPVFINGLFIPRIEGWMQSMSARLQADVQLTQRAVYEQLVDDNSDFAVLLLTGATARRNAFVVPEDETKVALVNMVELAHAHTEFFGSLPRVLTDKPAKLAATTVWVVGDFDEADGYQLLKGAAELQKEIPGVDLVFVNNPEVVAGTPTLSTMLFQLQEAGFFTGPERLQQLLAEIKPAGELPNVEALIGDVKTAGWSYPDHIAASKFWEKAQGLAANAGFKPGQRGMVVNGRVVGPIPISEDFVTEDFKQLLEYERSRRIEPVLAAADALGVLEKLHGRAAELTNIVSLTSISEAPVGLFETSAMTRTDAMLKLWKGDYTTIEHGDIDSAIFQVVASIDPASELAQKMVPILKVLSEMDGVWLRVYLNPQRMVKELPVKRFYRHVLESAPRFDDAGRITDPRARFENIPELPLLSLSMDVPPSWLVNPEECIYDLDNLKLESLKDRLKGADVEALYELRSILIEGHSQDVTAGGPPKGVQLVLGTAKEPRFADTIVMANLGYFQFKANPGFWKMALKEGRSTEIFHIDSVGTTGGYSDQPQKQEDGESAAESEIVLMSFQGATLFPKLSRKVGMDNEDVLEASAARESVGDFATKLLKKAENLMVGAGLLKQTEAEVKPQAEINIFSVASGHLYERFLNIMMLSVMKHTDKTVKFWFIENFLSPSFKHFIPTMAKEYGFKYELVTYKWPHWLRAQKEKQREIWGYKILFLDVLFPLDLDKVIFVDADQIVRTDMKELVDLDLQGAPYGFTPMCDSREEIEGFRFWKQGYWKSFLKELPYHISALYVVDLRRFRQIAAGDRLRGQYHQLSVDPGSLANLDQDLPNNMQSILPIHSLPQDWLWCETWCSDEGLKTAKTIDLCNNPMTKEPKLDRARRQLPEWNVYDQEVAALAKRGLKKEGDTVGHLTDALKDSPPVEETPATELPEKDEL</sequence>
<proteinExistence type="inferred from homology"/>
<dbReference type="PANTHER" id="PTHR11226:SF0">
    <property type="entry name" value="UDP-GLUCOSE:GLYCOPROTEIN GLUCOSYLTRANSFERASE"/>
    <property type="match status" value="1"/>
</dbReference>
<dbReference type="Pfam" id="PF18403">
    <property type="entry name" value="Thioredoxin_15"/>
    <property type="match status" value="1"/>
</dbReference>
<evidence type="ECO:0000256" key="10">
    <source>
        <dbReference type="SAM" id="SignalP"/>
    </source>
</evidence>
<evidence type="ECO:0000256" key="8">
    <source>
        <dbReference type="ARBA" id="ARBA00023180"/>
    </source>
</evidence>
<comment type="subcellular location">
    <subcellularLocation>
        <location evidence="2">Endoplasmic reticulum lumen</location>
    </subcellularLocation>
</comment>
<dbReference type="PANTHER" id="PTHR11226">
    <property type="entry name" value="UDP-GLUCOSE GLYCOPROTEIN:GLUCOSYLTRANSFERASE"/>
    <property type="match status" value="1"/>
</dbReference>
<feature type="domain" description="UGGT thioredoxin-like" evidence="12">
    <location>
        <begin position="281"/>
        <end position="412"/>
    </location>
</feature>
<dbReference type="Pfam" id="PF18401">
    <property type="entry name" value="Thioredoxin_13"/>
    <property type="match status" value="1"/>
</dbReference>
<keyword evidence="5" id="KW-0808">Transferase</keyword>
<dbReference type="Pfam" id="PF06427">
    <property type="entry name" value="UDP-g_GGTase"/>
    <property type="match status" value="1"/>
</dbReference>
<comment type="similarity">
    <text evidence="4">Belongs to the glycosyltransferase 8 family.</text>
</comment>
<accession>A0ABR3GPI0</accession>
<dbReference type="Pfam" id="PF18402">
    <property type="entry name" value="Thioredoxin_14"/>
    <property type="match status" value="1"/>
</dbReference>
<dbReference type="InterPro" id="IPR009448">
    <property type="entry name" value="UDP-g_GGtrans"/>
</dbReference>
<keyword evidence="8" id="KW-0325">Glycoprotein</keyword>
<dbReference type="Pfam" id="PF18400">
    <property type="entry name" value="Thioredoxin_12"/>
    <property type="match status" value="1"/>
</dbReference>
<dbReference type="InterPro" id="IPR040525">
    <property type="entry name" value="UGGT_TRXL_4"/>
</dbReference>
<feature type="domain" description="UGGT thioredoxin-like" evidence="13">
    <location>
        <begin position="418"/>
        <end position="662"/>
    </location>
</feature>
<feature type="domain" description="Glucosyltransferase 24 catalytic" evidence="15">
    <location>
        <begin position="1224"/>
        <end position="1490"/>
    </location>
</feature>
<dbReference type="SUPFAM" id="SSF53448">
    <property type="entry name" value="Nucleotide-diphospho-sugar transferases"/>
    <property type="match status" value="1"/>
</dbReference>
<evidence type="ECO:0000256" key="2">
    <source>
        <dbReference type="ARBA" id="ARBA00004319"/>
    </source>
</evidence>
<evidence type="ECO:0000256" key="1">
    <source>
        <dbReference type="ARBA" id="ARBA00001913"/>
    </source>
</evidence>
<comment type="caution">
    <text evidence="16">The sequence shown here is derived from an EMBL/GenBank/DDBJ whole genome shotgun (WGS) entry which is preliminary data.</text>
</comment>
<keyword evidence="6 10" id="KW-0732">Signal</keyword>
<dbReference type="Gene3D" id="3.90.550.10">
    <property type="entry name" value="Spore Coat Polysaccharide Biosynthesis Protein SpsA, Chain A"/>
    <property type="match status" value="1"/>
</dbReference>
<evidence type="ECO:0000259" key="15">
    <source>
        <dbReference type="Pfam" id="PF18404"/>
    </source>
</evidence>
<feature type="region of interest" description="Disordered" evidence="9">
    <location>
        <begin position="1496"/>
        <end position="1530"/>
    </location>
</feature>
<comment type="cofactor">
    <cofactor evidence="1">
        <name>Ca(2+)</name>
        <dbReference type="ChEBI" id="CHEBI:29108"/>
    </cofactor>
</comment>
<dbReference type="InterPro" id="IPR040497">
    <property type="entry name" value="Glyco_transf_24"/>
</dbReference>
<evidence type="ECO:0000256" key="9">
    <source>
        <dbReference type="SAM" id="MobiDB-lite"/>
    </source>
</evidence>
<dbReference type="Proteomes" id="UP001447188">
    <property type="component" value="Unassembled WGS sequence"/>
</dbReference>
<evidence type="ECO:0000313" key="17">
    <source>
        <dbReference type="Proteomes" id="UP001447188"/>
    </source>
</evidence>